<dbReference type="EMBL" id="FPIY01000001">
    <property type="protein sequence ID" value="SFW19227.1"/>
    <property type="molecule type" value="Genomic_DNA"/>
</dbReference>
<evidence type="ECO:0000313" key="2">
    <source>
        <dbReference type="Proteomes" id="UP000183257"/>
    </source>
</evidence>
<accession>A0A1K1M7Z4</accession>
<gene>
    <name evidence="1" type="ORF">SAMN05660313_00403</name>
</gene>
<dbReference type="Proteomes" id="UP000183257">
    <property type="component" value="Unassembled WGS sequence"/>
</dbReference>
<organism evidence="1 2">
    <name type="scientific">Cellulophaga fucicola</name>
    <dbReference type="NCBI Taxonomy" id="76595"/>
    <lineage>
        <taxon>Bacteria</taxon>
        <taxon>Pseudomonadati</taxon>
        <taxon>Bacteroidota</taxon>
        <taxon>Flavobacteriia</taxon>
        <taxon>Flavobacteriales</taxon>
        <taxon>Flavobacteriaceae</taxon>
        <taxon>Cellulophaga</taxon>
    </lineage>
</organism>
<dbReference type="RefSeq" id="WP_072302080.1">
    <property type="nucleotide sequence ID" value="NZ_FPIY01000001.1"/>
</dbReference>
<sequence length="364" mass="41616">MKNIDKITPFTVSTSESSFGVLTTLTVKNEVSVKKSISCKEQTLFASNIYNEDDGYNLVYTVIDDTGKAESFIEDDGILPTLFLSPDLENYVSVIPYHPDKELEISIPLFNRENTDLPKGNRPFIGDFIGVSNQFSIFYDVDIWDDKKPDKLLAIEFKNGVLKKKHNKKVPLPRNNNIYINANEIHLLSSSGNTWLHRQIDEKGVEVKSRALKATTNYFWQIISLSFESNSYVLYEKKGKISIETITVDNVCTSKAIIDIKDEFFNTWQPEQISDNTCVIRFNTEFGNGWLTIKNDEVLELFYSKDAKGYKNLISGDVLEFEEPNLIISSINKTKENGYAVVFYPSVDGKEKNKKILIFQRQLE</sequence>
<reference evidence="2" key="1">
    <citation type="submission" date="2016-11" db="EMBL/GenBank/DDBJ databases">
        <authorList>
            <person name="Varghese N."/>
            <person name="Submissions S."/>
        </authorList>
    </citation>
    <scope>NUCLEOTIDE SEQUENCE [LARGE SCALE GENOMIC DNA]</scope>
    <source>
        <strain evidence="2">DSM 24786</strain>
    </source>
</reference>
<proteinExistence type="predicted"/>
<evidence type="ECO:0000313" key="1">
    <source>
        <dbReference type="EMBL" id="SFW19227.1"/>
    </source>
</evidence>
<dbReference type="AlphaFoldDB" id="A0A1K1M7Z4"/>
<keyword evidence="2" id="KW-1185">Reference proteome</keyword>
<protein>
    <submittedName>
        <fullName evidence="1">Uncharacterized protein</fullName>
    </submittedName>
</protein>
<name>A0A1K1M7Z4_9FLAO</name>
<dbReference type="STRING" id="76595.SAMN05660313_00403"/>
<dbReference type="OrthoDB" id="705691at2"/>